<accession>A0AAW2HC92</accession>
<dbReference type="EMBL" id="JARGDH010000005">
    <property type="protein sequence ID" value="KAL0267294.1"/>
    <property type="molecule type" value="Genomic_DNA"/>
</dbReference>
<gene>
    <name evidence="2" type="ORF">PYX00_009607</name>
</gene>
<dbReference type="PANTHER" id="PTHR46472:SF1">
    <property type="entry name" value="NUCLEOREDOXIN"/>
    <property type="match status" value="1"/>
</dbReference>
<organism evidence="2">
    <name type="scientific">Menopon gallinae</name>
    <name type="common">poultry shaft louse</name>
    <dbReference type="NCBI Taxonomy" id="328185"/>
    <lineage>
        <taxon>Eukaryota</taxon>
        <taxon>Metazoa</taxon>
        <taxon>Ecdysozoa</taxon>
        <taxon>Arthropoda</taxon>
        <taxon>Hexapoda</taxon>
        <taxon>Insecta</taxon>
        <taxon>Pterygota</taxon>
        <taxon>Neoptera</taxon>
        <taxon>Paraneoptera</taxon>
        <taxon>Psocodea</taxon>
        <taxon>Troctomorpha</taxon>
        <taxon>Phthiraptera</taxon>
        <taxon>Amblycera</taxon>
        <taxon>Menoponidae</taxon>
        <taxon>Menopon</taxon>
    </lineage>
</organism>
<dbReference type="InterPro" id="IPR036249">
    <property type="entry name" value="Thioredoxin-like_sf"/>
</dbReference>
<sequence>MASNNTIWYKKVLGNELIHCEALSNDNLSGCEKNLVPVDEIFENVTAKYGNGQKLVIGLYFLPVESAADECTNYLIQLYHLINYKNGKSPNSNRYGSELERRECDTFLEVVQIFLRKSVNWLDRCTVDESKVYGQLKDLPWYAVSVRDRDRVIKLTRRYQIKSLTPSLILLDGQTGEIITNHGRERLLEDPMGMNFPWKPRTLHMILRNVALTPGGKRDTTDVADFQTVKGSILGFYFSAHWCPPCRGFTPLLISTYNRLKSRGVDFEIIFVSSDRTAESHELYLSGMPWLAVPYCEEECRRELESLFRVQGIPTLVIVDTNESVITYEGRYEVTDDPEGELFPWRPRLVNILTPRQATKLQDTPSVVLFVEGDDSEMEFAETVLEPVAKDFFDGYDQNDERPLEFFIACDNDSSDNLREFIGIDDAVPLLTLINIPEGTWTVLEDGVEISEEVVKEFVAKFLNNELHMQSICSDQRSCGNT</sequence>
<dbReference type="SUPFAM" id="SSF52833">
    <property type="entry name" value="Thioredoxin-like"/>
    <property type="match status" value="1"/>
</dbReference>
<dbReference type="PROSITE" id="PS51352">
    <property type="entry name" value="THIOREDOXIN_2"/>
    <property type="match status" value="1"/>
</dbReference>
<comment type="caution">
    <text evidence="2">The sequence shown here is derived from an EMBL/GenBank/DDBJ whole genome shotgun (WGS) entry which is preliminary data.</text>
</comment>
<dbReference type="GO" id="GO:0030178">
    <property type="term" value="P:negative regulation of Wnt signaling pathway"/>
    <property type="evidence" value="ECO:0007669"/>
    <property type="project" value="TreeGrafter"/>
</dbReference>
<dbReference type="EMBL" id="JARGDH010000005">
    <property type="protein sequence ID" value="KAL0267292.1"/>
    <property type="molecule type" value="Genomic_DNA"/>
</dbReference>
<dbReference type="GO" id="GO:0005634">
    <property type="term" value="C:nucleus"/>
    <property type="evidence" value="ECO:0007669"/>
    <property type="project" value="TreeGrafter"/>
</dbReference>
<dbReference type="AlphaFoldDB" id="A0AAW2HC92"/>
<feature type="domain" description="Thioredoxin" evidence="1">
    <location>
        <begin position="159"/>
        <end position="354"/>
    </location>
</feature>
<dbReference type="Gene3D" id="3.40.30.10">
    <property type="entry name" value="Glutaredoxin"/>
    <property type="match status" value="3"/>
</dbReference>
<dbReference type="InterPro" id="IPR012336">
    <property type="entry name" value="Thioredoxin-like_fold"/>
</dbReference>
<dbReference type="CDD" id="cd02964">
    <property type="entry name" value="TryX_like_family"/>
    <property type="match status" value="1"/>
</dbReference>
<proteinExistence type="predicted"/>
<evidence type="ECO:0000313" key="2">
    <source>
        <dbReference type="EMBL" id="KAL0267294.1"/>
    </source>
</evidence>
<evidence type="ECO:0000259" key="1">
    <source>
        <dbReference type="PROSITE" id="PS51352"/>
    </source>
</evidence>
<dbReference type="GO" id="GO:0031397">
    <property type="term" value="P:negative regulation of protein ubiquitination"/>
    <property type="evidence" value="ECO:0007669"/>
    <property type="project" value="TreeGrafter"/>
</dbReference>
<reference evidence="2" key="1">
    <citation type="journal article" date="2024" name="Gigascience">
        <title>Chromosome-level genome of the poultry shaft louse Menopon gallinae provides insight into the host-switching and adaptive evolution of parasitic lice.</title>
        <authorList>
            <person name="Xu Y."/>
            <person name="Ma L."/>
            <person name="Liu S."/>
            <person name="Liang Y."/>
            <person name="Liu Q."/>
            <person name="He Z."/>
            <person name="Tian L."/>
            <person name="Duan Y."/>
            <person name="Cai W."/>
            <person name="Li H."/>
            <person name="Song F."/>
        </authorList>
    </citation>
    <scope>NUCLEOTIDE SEQUENCE</scope>
    <source>
        <strain evidence="2">Cailab_2023a</strain>
    </source>
</reference>
<name>A0AAW2HC92_9NEOP</name>
<dbReference type="Pfam" id="PF13905">
    <property type="entry name" value="Thioredoxin_8"/>
    <property type="match status" value="1"/>
</dbReference>
<dbReference type="EMBL" id="JARGDH010000005">
    <property type="protein sequence ID" value="KAL0267293.1"/>
    <property type="molecule type" value="Genomic_DNA"/>
</dbReference>
<dbReference type="PANTHER" id="PTHR46472">
    <property type="entry name" value="NUCLEOREDOXIN"/>
    <property type="match status" value="1"/>
</dbReference>
<protein>
    <recommendedName>
        <fullName evidence="1">Thioredoxin domain-containing protein</fullName>
    </recommendedName>
</protein>
<dbReference type="InterPro" id="IPR013766">
    <property type="entry name" value="Thioredoxin_domain"/>
</dbReference>
<dbReference type="GO" id="GO:0004791">
    <property type="term" value="F:thioredoxin-disulfide reductase (NADPH) activity"/>
    <property type="evidence" value="ECO:0007669"/>
    <property type="project" value="TreeGrafter"/>
</dbReference>